<organism evidence="1">
    <name type="scientific">uncultured Desulfobacterium sp</name>
    <dbReference type="NCBI Taxonomy" id="201089"/>
    <lineage>
        <taxon>Bacteria</taxon>
        <taxon>Pseudomonadati</taxon>
        <taxon>Thermodesulfobacteriota</taxon>
        <taxon>Desulfobacteria</taxon>
        <taxon>Desulfobacterales</taxon>
        <taxon>Desulfobacteriaceae</taxon>
        <taxon>Desulfobacterium</taxon>
        <taxon>environmental samples</taxon>
    </lineage>
</organism>
<reference evidence="1" key="1">
    <citation type="journal article" date="2011" name="Environ. Microbiol.">
        <title>Genomic insights into the metabolic potential of the polycyclic aromatic hydrocarbon degrading sulfate-reducing Deltaproteobacterium N47.</title>
        <authorList>
            <person name="Bergmann F."/>
            <person name="Selesi D."/>
            <person name="Weinmaier T."/>
            <person name="Tischler P."/>
            <person name="Rattei T."/>
            <person name="Meckenstock R.U."/>
        </authorList>
    </citation>
    <scope>NUCLEOTIDE SEQUENCE</scope>
</reference>
<protein>
    <submittedName>
        <fullName evidence="1">Uncharacterized protein</fullName>
    </submittedName>
</protein>
<accession>E1Y989</accession>
<dbReference type="EMBL" id="FR695864">
    <property type="protein sequence ID" value="CBX27133.1"/>
    <property type="molecule type" value="Genomic_DNA"/>
</dbReference>
<name>E1Y989_9BACT</name>
<gene>
    <name evidence="1" type="ORF">N47_A11620</name>
</gene>
<sequence length="116" mass="13737">MKKNKDTSNKPFQVIMDERAHQNLKERAKQLNMSKGDFVQNLYASLEYRLARYRDKIGFTASARSDELDVKLIKFILYKDKMGLTPEEIEIKLDKIKGDFEYLKNRPDITIENNEF</sequence>
<evidence type="ECO:0000313" key="1">
    <source>
        <dbReference type="EMBL" id="CBX27133.1"/>
    </source>
</evidence>
<dbReference type="AlphaFoldDB" id="E1Y989"/>
<proteinExistence type="predicted"/>